<dbReference type="Proteomes" id="UP001250858">
    <property type="component" value="Chromosome"/>
</dbReference>
<evidence type="ECO:0000256" key="3">
    <source>
        <dbReference type="ARBA" id="ARBA00022630"/>
    </source>
</evidence>
<evidence type="ECO:0000313" key="7">
    <source>
        <dbReference type="Proteomes" id="UP001250858"/>
    </source>
</evidence>
<evidence type="ECO:0000256" key="1">
    <source>
        <dbReference type="ARBA" id="ARBA00001974"/>
    </source>
</evidence>
<dbReference type="EMBL" id="CP133762">
    <property type="protein sequence ID" value="WMX43712.1"/>
    <property type="molecule type" value="Genomic_DNA"/>
</dbReference>
<dbReference type="PANTHER" id="PTHR47470:SF1">
    <property type="entry name" value="FAD-DEPENDENT OXIDOREDUCTASE 2 FAD BINDING DOMAIN-CONTAINING PROTEIN"/>
    <property type="match status" value="1"/>
</dbReference>
<evidence type="ECO:0000256" key="5">
    <source>
        <dbReference type="ARBA" id="ARBA00023002"/>
    </source>
</evidence>
<comment type="similarity">
    <text evidence="2">Belongs to the GMC oxidoreductase family.</text>
</comment>
<dbReference type="RefSeq" id="WP_309547632.1">
    <property type="nucleotide sequence ID" value="NZ_CP133762.1"/>
</dbReference>
<evidence type="ECO:0000256" key="4">
    <source>
        <dbReference type="ARBA" id="ARBA00022827"/>
    </source>
</evidence>
<keyword evidence="5" id="KW-0560">Oxidoreductase</keyword>
<name>A0ABY9RP80_9ACTN</name>
<dbReference type="PANTHER" id="PTHR47470">
    <property type="entry name" value="CHOLESTEROL OXIDASE"/>
    <property type="match status" value="1"/>
</dbReference>
<evidence type="ECO:0000256" key="2">
    <source>
        <dbReference type="ARBA" id="ARBA00010790"/>
    </source>
</evidence>
<gene>
    <name evidence="6" type="ORF">RGF97_00850</name>
</gene>
<comment type="cofactor">
    <cofactor evidence="1">
        <name>FAD</name>
        <dbReference type="ChEBI" id="CHEBI:57692"/>
    </cofactor>
</comment>
<keyword evidence="3" id="KW-0285">Flavoprotein</keyword>
<reference evidence="6 7" key="1">
    <citation type="submission" date="2023-09" db="EMBL/GenBank/DDBJ databases">
        <title>Complete genome of Streptomyces roseicoloratus T14.</title>
        <authorList>
            <person name="Bashizi T."/>
            <person name="Kim M.-J."/>
            <person name="Lee G."/>
            <person name="Tagele S.B."/>
            <person name="Shin J.-H."/>
        </authorList>
    </citation>
    <scope>NUCLEOTIDE SEQUENCE [LARGE SCALE GENOMIC DNA]</scope>
    <source>
        <strain evidence="6 7">T14</strain>
    </source>
</reference>
<proteinExistence type="inferred from homology"/>
<keyword evidence="7" id="KW-1185">Reference proteome</keyword>
<evidence type="ECO:0000313" key="6">
    <source>
        <dbReference type="EMBL" id="WMX43712.1"/>
    </source>
</evidence>
<protein>
    <submittedName>
        <fullName evidence="6">Uncharacterized protein</fullName>
    </submittedName>
</protein>
<keyword evidence="4" id="KW-0274">FAD</keyword>
<dbReference type="InterPro" id="IPR052542">
    <property type="entry name" value="Cholesterol_Oxidase"/>
</dbReference>
<sequence length="199" mass="22258">MVGRVVFGETDCRKAESSADRAAADLALHVTVDVHGIDRFLSDPEHEAGLRGEVHCEELGGRLPVERGTFQLFVEHTDPQHLRMRYRVHFRDRAGHPLTLSGYKDVSEDSRLGVWKDTTVLHTRVLRGHVGAEEEPGAEPVAAGTVRIRPADFLKQLTTFRVEAPTLPGRVTTLGRFGQFFLGKLWDVYAQNVLPWSPL</sequence>
<organism evidence="6 7">
    <name type="scientific">Streptomyces roseicoloratus</name>
    <dbReference type="NCBI Taxonomy" id="2508722"/>
    <lineage>
        <taxon>Bacteria</taxon>
        <taxon>Bacillati</taxon>
        <taxon>Actinomycetota</taxon>
        <taxon>Actinomycetes</taxon>
        <taxon>Kitasatosporales</taxon>
        <taxon>Streptomycetaceae</taxon>
        <taxon>Streptomyces</taxon>
    </lineage>
</organism>
<accession>A0ABY9RP80</accession>